<feature type="compositionally biased region" description="Polar residues" evidence="1">
    <location>
        <begin position="1"/>
        <end position="17"/>
    </location>
</feature>
<evidence type="ECO:0000313" key="3">
    <source>
        <dbReference type="Proteomes" id="UP000673691"/>
    </source>
</evidence>
<feature type="non-terminal residue" evidence="2">
    <location>
        <position position="82"/>
    </location>
</feature>
<comment type="caution">
    <text evidence="2">The sequence shown here is derived from an EMBL/GenBank/DDBJ whole genome shotgun (WGS) entry which is preliminary data.</text>
</comment>
<gene>
    <name evidence="2" type="ORF">BJ554DRAFT_2134</name>
</gene>
<keyword evidence="3" id="KW-1185">Reference proteome</keyword>
<name>A0A8H7ZRJ7_9FUNG</name>
<accession>A0A8H7ZRJ7</accession>
<evidence type="ECO:0000313" key="2">
    <source>
        <dbReference type="EMBL" id="KAG5457773.1"/>
    </source>
</evidence>
<proteinExistence type="predicted"/>
<reference evidence="2 3" key="1">
    <citation type="journal article" name="Sci. Rep.">
        <title>Genome-scale phylogenetic analyses confirm Olpidium as the closest living zoosporic fungus to the non-flagellated, terrestrial fungi.</title>
        <authorList>
            <person name="Chang Y."/>
            <person name="Rochon D."/>
            <person name="Sekimoto S."/>
            <person name="Wang Y."/>
            <person name="Chovatia M."/>
            <person name="Sandor L."/>
            <person name="Salamov A."/>
            <person name="Grigoriev I.V."/>
            <person name="Stajich J.E."/>
            <person name="Spatafora J.W."/>
        </authorList>
    </citation>
    <scope>NUCLEOTIDE SEQUENCE [LARGE SCALE GENOMIC DNA]</scope>
    <source>
        <strain evidence="2">S191</strain>
    </source>
</reference>
<dbReference type="EMBL" id="JAEFCI010009495">
    <property type="protein sequence ID" value="KAG5457773.1"/>
    <property type="molecule type" value="Genomic_DNA"/>
</dbReference>
<organism evidence="2 3">
    <name type="scientific">Olpidium bornovanus</name>
    <dbReference type="NCBI Taxonomy" id="278681"/>
    <lineage>
        <taxon>Eukaryota</taxon>
        <taxon>Fungi</taxon>
        <taxon>Fungi incertae sedis</taxon>
        <taxon>Olpidiomycota</taxon>
        <taxon>Olpidiomycotina</taxon>
        <taxon>Olpidiomycetes</taxon>
        <taxon>Olpidiales</taxon>
        <taxon>Olpidiaceae</taxon>
        <taxon>Olpidium</taxon>
    </lineage>
</organism>
<dbReference type="AlphaFoldDB" id="A0A8H7ZRJ7"/>
<evidence type="ECO:0000256" key="1">
    <source>
        <dbReference type="SAM" id="MobiDB-lite"/>
    </source>
</evidence>
<protein>
    <submittedName>
        <fullName evidence="2">Uncharacterized protein</fullName>
    </submittedName>
</protein>
<dbReference type="Proteomes" id="UP000673691">
    <property type="component" value="Unassembled WGS sequence"/>
</dbReference>
<feature type="region of interest" description="Disordered" evidence="1">
    <location>
        <begin position="1"/>
        <end position="51"/>
    </location>
</feature>
<feature type="compositionally biased region" description="Basic and acidic residues" evidence="1">
    <location>
        <begin position="31"/>
        <end position="41"/>
    </location>
</feature>
<feature type="non-terminal residue" evidence="2">
    <location>
        <position position="1"/>
    </location>
</feature>
<sequence>LSSTQREVAQARGSESAQGARAGLRRGPPRAGRDGPARADRPPSSGAPRRRLGTAARLFCFRCGSGRDRPGYFIPGRGEIQL</sequence>